<evidence type="ECO:0000256" key="6">
    <source>
        <dbReference type="ARBA" id="ARBA00024937"/>
    </source>
</evidence>
<dbReference type="InterPro" id="IPR036388">
    <property type="entry name" value="WH-like_DNA-bd_sf"/>
</dbReference>
<dbReference type="GO" id="GO:0003700">
    <property type="term" value="F:DNA-binding transcription factor activity"/>
    <property type="evidence" value="ECO:0007669"/>
    <property type="project" value="InterPro"/>
</dbReference>
<dbReference type="OrthoDB" id="7688673at2"/>
<accession>A0A346Y2V2</accession>
<reference evidence="8 9" key="1">
    <citation type="submission" date="2018-09" db="EMBL/GenBank/DDBJ databases">
        <title>Complete genome sequence of Euzebya sp. DY32-46 isolated from seawater of Pacific Ocean.</title>
        <authorList>
            <person name="Xu L."/>
            <person name="Wu Y.-H."/>
            <person name="Xu X.-W."/>
        </authorList>
    </citation>
    <scope>NUCLEOTIDE SEQUENCE [LARGE SCALE GENOMIC DNA]</scope>
    <source>
        <strain evidence="8 9">DY32-46</strain>
    </source>
</reference>
<dbReference type="Pfam" id="PF08220">
    <property type="entry name" value="HTH_DeoR"/>
    <property type="match status" value="1"/>
</dbReference>
<evidence type="ECO:0000313" key="8">
    <source>
        <dbReference type="EMBL" id="AXV08799.1"/>
    </source>
</evidence>
<dbReference type="SUPFAM" id="SSF100950">
    <property type="entry name" value="NagB/RpiA/CoA transferase-like"/>
    <property type="match status" value="1"/>
</dbReference>
<dbReference type="Gene3D" id="3.40.50.1360">
    <property type="match status" value="1"/>
</dbReference>
<dbReference type="PROSITE" id="PS51000">
    <property type="entry name" value="HTH_DEOR_2"/>
    <property type="match status" value="1"/>
</dbReference>
<dbReference type="InterPro" id="IPR014036">
    <property type="entry name" value="DeoR-like_C"/>
</dbReference>
<dbReference type="PRINTS" id="PR00037">
    <property type="entry name" value="HTHLACR"/>
</dbReference>
<dbReference type="AlphaFoldDB" id="A0A346Y2V2"/>
<evidence type="ECO:0000256" key="5">
    <source>
        <dbReference type="ARBA" id="ARBA00023163"/>
    </source>
</evidence>
<dbReference type="Gene3D" id="1.10.10.10">
    <property type="entry name" value="Winged helix-like DNA-binding domain superfamily/Winged helix DNA-binding domain"/>
    <property type="match status" value="1"/>
</dbReference>
<proteinExistence type="predicted"/>
<dbReference type="Pfam" id="PF00455">
    <property type="entry name" value="DeoRC"/>
    <property type="match status" value="1"/>
</dbReference>
<dbReference type="EMBL" id="CP031165">
    <property type="protein sequence ID" value="AXV08799.1"/>
    <property type="molecule type" value="Genomic_DNA"/>
</dbReference>
<keyword evidence="2" id="KW-0678">Repressor</keyword>
<evidence type="ECO:0000259" key="7">
    <source>
        <dbReference type="PROSITE" id="PS51000"/>
    </source>
</evidence>
<keyword evidence="5" id="KW-0804">Transcription</keyword>
<keyword evidence="9" id="KW-1185">Reference proteome</keyword>
<dbReference type="PANTHER" id="PTHR30363:SF4">
    <property type="entry name" value="GLYCEROL-3-PHOSPHATE REGULON REPRESSOR"/>
    <property type="match status" value="1"/>
</dbReference>
<dbReference type="KEGG" id="euz:DVS28_a4132"/>
<name>A0A346Y2V2_9ACTN</name>
<evidence type="ECO:0000256" key="3">
    <source>
        <dbReference type="ARBA" id="ARBA00023015"/>
    </source>
</evidence>
<dbReference type="PANTHER" id="PTHR30363">
    <property type="entry name" value="HTH-TYPE TRANSCRIPTIONAL REGULATOR SRLR-RELATED"/>
    <property type="match status" value="1"/>
</dbReference>
<dbReference type="InterPro" id="IPR018356">
    <property type="entry name" value="Tscrpt_reg_HTH_DeoR_CS"/>
</dbReference>
<dbReference type="PROSITE" id="PS00894">
    <property type="entry name" value="HTH_DEOR_1"/>
    <property type="match status" value="1"/>
</dbReference>
<dbReference type="RefSeq" id="WP_114593090.1">
    <property type="nucleotide sequence ID" value="NZ_CP031165.1"/>
</dbReference>
<dbReference type="SMART" id="SM01134">
    <property type="entry name" value="DeoRC"/>
    <property type="match status" value="1"/>
</dbReference>
<dbReference type="InterPro" id="IPR050313">
    <property type="entry name" value="Carb_Metab_HTH_regulators"/>
</dbReference>
<comment type="function">
    <text evidence="6">Repressor of the lactose catabolism operon. Galactose-6-phosphate is the inducer.</text>
</comment>
<keyword evidence="3" id="KW-0805">Transcription regulation</keyword>
<evidence type="ECO:0000313" key="9">
    <source>
        <dbReference type="Proteomes" id="UP000264006"/>
    </source>
</evidence>
<dbReference type="GO" id="GO:0003677">
    <property type="term" value="F:DNA binding"/>
    <property type="evidence" value="ECO:0007669"/>
    <property type="project" value="UniProtKB-KW"/>
</dbReference>
<evidence type="ECO:0000256" key="1">
    <source>
        <dbReference type="ARBA" id="ARBA00021390"/>
    </source>
</evidence>
<dbReference type="InterPro" id="IPR036390">
    <property type="entry name" value="WH_DNA-bd_sf"/>
</dbReference>
<feature type="domain" description="HTH deoR-type" evidence="7">
    <location>
        <begin position="14"/>
        <end position="69"/>
    </location>
</feature>
<dbReference type="InterPro" id="IPR001034">
    <property type="entry name" value="DeoR_HTH"/>
</dbReference>
<keyword evidence="4" id="KW-0238">DNA-binding</keyword>
<dbReference type="Proteomes" id="UP000264006">
    <property type="component" value="Chromosome"/>
</dbReference>
<sequence length="264" mass="28997">MTTTTGPPSRAELQSQRQDEILRLVREQGRIEVTTLAERFDVTTETIRRDLSGMQKRKLLRRVHGAAVPWQAVRYEPSISARHSQQVEEKRRIVTAALDELPPEGTIMMDAGSTTSMFAGYFPPDLKLRVVTNSLLIAPMLAEHDTLRVIVLGGAVRPQTASMVDHDTVETVRRMSVDVLFMGTDGLTPERGFTTPFTDEAAVKQAMIASARRVIALVDSTKFGNDHFVRFAGLTDIDTLITDTGASDADVAALEAGGLHVVRV</sequence>
<gene>
    <name evidence="8" type="ORF">DVS28_a4132</name>
</gene>
<evidence type="ECO:0000256" key="4">
    <source>
        <dbReference type="ARBA" id="ARBA00023125"/>
    </source>
</evidence>
<evidence type="ECO:0000256" key="2">
    <source>
        <dbReference type="ARBA" id="ARBA00022491"/>
    </source>
</evidence>
<dbReference type="InterPro" id="IPR037171">
    <property type="entry name" value="NagB/RpiA_transferase-like"/>
</dbReference>
<dbReference type="SUPFAM" id="SSF46785">
    <property type="entry name" value="Winged helix' DNA-binding domain"/>
    <property type="match status" value="1"/>
</dbReference>
<protein>
    <recommendedName>
        <fullName evidence="1">Lactose phosphotransferase system repressor</fullName>
    </recommendedName>
</protein>
<dbReference type="SMART" id="SM00420">
    <property type="entry name" value="HTH_DEOR"/>
    <property type="match status" value="1"/>
</dbReference>
<organism evidence="8 9">
    <name type="scientific">Euzebya pacifica</name>
    <dbReference type="NCBI Taxonomy" id="1608957"/>
    <lineage>
        <taxon>Bacteria</taxon>
        <taxon>Bacillati</taxon>
        <taxon>Actinomycetota</taxon>
        <taxon>Nitriliruptoria</taxon>
        <taxon>Euzebyales</taxon>
    </lineage>
</organism>